<reference evidence="2 3" key="1">
    <citation type="submission" date="2019-12" db="EMBL/GenBank/DDBJ databases">
        <title>Isolation and characterization of three novel carbon monoxide-oxidizing members of Halobacteria from salione crusts and soils.</title>
        <authorList>
            <person name="Myers M.R."/>
            <person name="King G.M."/>
        </authorList>
    </citation>
    <scope>NUCLEOTIDE SEQUENCE [LARGE SCALE GENOMIC DNA]</scope>
    <source>
        <strain evidence="2 3">WSA2</strain>
    </source>
</reference>
<dbReference type="EMBL" id="WUUS01000008">
    <property type="protein sequence ID" value="MXR42239.1"/>
    <property type="molecule type" value="Genomic_DNA"/>
</dbReference>
<feature type="transmembrane region" description="Helical" evidence="1">
    <location>
        <begin position="12"/>
        <end position="33"/>
    </location>
</feature>
<organism evidence="2 3">
    <name type="scientific">Halobaculum saliterrae</name>
    <dbReference type="NCBI Taxonomy" id="2073113"/>
    <lineage>
        <taxon>Archaea</taxon>
        <taxon>Methanobacteriati</taxon>
        <taxon>Methanobacteriota</taxon>
        <taxon>Stenosarchaea group</taxon>
        <taxon>Halobacteria</taxon>
        <taxon>Halobacteriales</taxon>
        <taxon>Haloferacaceae</taxon>
        <taxon>Halobaculum</taxon>
    </lineage>
</organism>
<keyword evidence="1" id="KW-0812">Transmembrane</keyword>
<dbReference type="AlphaFoldDB" id="A0A6B0T6W2"/>
<proteinExistence type="predicted"/>
<dbReference type="RefSeq" id="WP_159668149.1">
    <property type="nucleotide sequence ID" value="NZ_WUUS01000008.1"/>
</dbReference>
<keyword evidence="1" id="KW-0472">Membrane</keyword>
<accession>A0A6B0T6W2</accession>
<evidence type="ECO:0000313" key="2">
    <source>
        <dbReference type="EMBL" id="MXR42239.1"/>
    </source>
</evidence>
<dbReference type="Proteomes" id="UP000437065">
    <property type="component" value="Unassembled WGS sequence"/>
</dbReference>
<comment type="caution">
    <text evidence="2">The sequence shown here is derived from an EMBL/GenBank/DDBJ whole genome shotgun (WGS) entry which is preliminary data.</text>
</comment>
<evidence type="ECO:0000313" key="3">
    <source>
        <dbReference type="Proteomes" id="UP000437065"/>
    </source>
</evidence>
<gene>
    <name evidence="2" type="ORF">GRX01_12930</name>
</gene>
<evidence type="ECO:0000256" key="1">
    <source>
        <dbReference type="SAM" id="Phobius"/>
    </source>
</evidence>
<protein>
    <submittedName>
        <fullName evidence="2">Uncharacterized protein</fullName>
    </submittedName>
</protein>
<sequence length="72" mass="7389">MEFTASLVRMGSLLSVLTAAAAVAFLLATGGAVRDVPTVGLLATAGLLVVATLAAVAWGRGTARARWETPYW</sequence>
<feature type="transmembrane region" description="Helical" evidence="1">
    <location>
        <begin position="39"/>
        <end position="58"/>
    </location>
</feature>
<name>A0A6B0T6W2_9EURY</name>
<keyword evidence="1" id="KW-1133">Transmembrane helix</keyword>
<keyword evidence="3" id="KW-1185">Reference proteome</keyword>